<keyword evidence="3" id="KW-1185">Reference proteome</keyword>
<evidence type="ECO:0000313" key="3">
    <source>
        <dbReference type="Proteomes" id="UP000507470"/>
    </source>
</evidence>
<reference evidence="2 3" key="1">
    <citation type="submission" date="2020-06" db="EMBL/GenBank/DDBJ databases">
        <authorList>
            <person name="Li R."/>
            <person name="Bekaert M."/>
        </authorList>
    </citation>
    <scope>NUCLEOTIDE SEQUENCE [LARGE SCALE GENOMIC DNA]</scope>
    <source>
        <strain evidence="3">wild</strain>
    </source>
</reference>
<feature type="compositionally biased region" description="Basic and acidic residues" evidence="1">
    <location>
        <begin position="79"/>
        <end position="95"/>
    </location>
</feature>
<organism evidence="2 3">
    <name type="scientific">Mytilus coruscus</name>
    <name type="common">Sea mussel</name>
    <dbReference type="NCBI Taxonomy" id="42192"/>
    <lineage>
        <taxon>Eukaryota</taxon>
        <taxon>Metazoa</taxon>
        <taxon>Spiralia</taxon>
        <taxon>Lophotrochozoa</taxon>
        <taxon>Mollusca</taxon>
        <taxon>Bivalvia</taxon>
        <taxon>Autobranchia</taxon>
        <taxon>Pteriomorphia</taxon>
        <taxon>Mytilida</taxon>
        <taxon>Mytiloidea</taxon>
        <taxon>Mytilidae</taxon>
        <taxon>Mytilinae</taxon>
        <taxon>Mytilus</taxon>
    </lineage>
</organism>
<gene>
    <name evidence="2" type="ORF">MCOR_13241</name>
</gene>
<accession>A0A6J8B2U5</accession>
<feature type="region of interest" description="Disordered" evidence="1">
    <location>
        <begin position="1"/>
        <end position="25"/>
    </location>
</feature>
<protein>
    <submittedName>
        <fullName evidence="2">Uncharacterized protein</fullName>
    </submittedName>
</protein>
<evidence type="ECO:0000256" key="1">
    <source>
        <dbReference type="SAM" id="MobiDB-lite"/>
    </source>
</evidence>
<sequence>MEEGSRSDQDILSLSPHSEWHETRSDCTDLDVADLMVIDEVGPDDNDATAGASPGALGPAEGYSNMATGMLPMSSSCQHHNEPESGETNEGKSEDCRAIVPSKSRLRKCPVCGLMSREKTRKHKDTSAMVLVWLNCMLGLWPARSTSVFLSPTSHRGASTRMSI</sequence>
<dbReference type="OrthoDB" id="10506642at2759"/>
<evidence type="ECO:0000313" key="2">
    <source>
        <dbReference type="EMBL" id="CAC5376682.1"/>
    </source>
</evidence>
<name>A0A6J8B2U5_MYTCO</name>
<proteinExistence type="predicted"/>
<dbReference type="AlphaFoldDB" id="A0A6J8B2U5"/>
<feature type="region of interest" description="Disordered" evidence="1">
    <location>
        <begin position="41"/>
        <end position="95"/>
    </location>
</feature>
<dbReference type="Proteomes" id="UP000507470">
    <property type="component" value="Unassembled WGS sequence"/>
</dbReference>
<dbReference type="EMBL" id="CACVKT020002230">
    <property type="protein sequence ID" value="CAC5376682.1"/>
    <property type="molecule type" value="Genomic_DNA"/>
</dbReference>